<feature type="repeat" description="TPR" evidence="5">
    <location>
        <begin position="550"/>
        <end position="583"/>
    </location>
</feature>
<evidence type="ECO:0000313" key="8">
    <source>
        <dbReference type="EMBL" id="TXK62250.1"/>
    </source>
</evidence>
<keyword evidence="4 6" id="KW-0067">ATP-binding</keyword>
<dbReference type="InterPro" id="IPR000719">
    <property type="entry name" value="Prot_kinase_dom"/>
</dbReference>
<dbReference type="PROSITE" id="PS50005">
    <property type="entry name" value="TPR"/>
    <property type="match status" value="1"/>
</dbReference>
<dbReference type="PROSITE" id="PS00107">
    <property type="entry name" value="PROTEIN_KINASE_ATP"/>
    <property type="match status" value="1"/>
</dbReference>
<dbReference type="InterPro" id="IPR008271">
    <property type="entry name" value="Ser/Thr_kinase_AS"/>
</dbReference>
<evidence type="ECO:0000256" key="1">
    <source>
        <dbReference type="ARBA" id="ARBA00022679"/>
    </source>
</evidence>
<dbReference type="PANTHER" id="PTHR43289:SF34">
    <property type="entry name" value="SERINE_THREONINE-PROTEIN KINASE YBDM-RELATED"/>
    <property type="match status" value="1"/>
</dbReference>
<feature type="domain" description="Protein kinase" evidence="7">
    <location>
        <begin position="77"/>
        <end position="356"/>
    </location>
</feature>
<dbReference type="Pfam" id="PF00069">
    <property type="entry name" value="Pkinase"/>
    <property type="match status" value="1"/>
</dbReference>
<dbReference type="Proteomes" id="UP000321248">
    <property type="component" value="Unassembled WGS sequence"/>
</dbReference>
<dbReference type="GO" id="GO:0004674">
    <property type="term" value="F:protein serine/threonine kinase activity"/>
    <property type="evidence" value="ECO:0007669"/>
    <property type="project" value="TreeGrafter"/>
</dbReference>
<dbReference type="AlphaFoldDB" id="A0A5C8KRW9"/>
<dbReference type="OrthoDB" id="9801841at2"/>
<dbReference type="Gene3D" id="3.30.200.20">
    <property type="entry name" value="Phosphorylase Kinase, domain 1"/>
    <property type="match status" value="1"/>
</dbReference>
<dbReference type="GO" id="GO:0005524">
    <property type="term" value="F:ATP binding"/>
    <property type="evidence" value="ECO:0007669"/>
    <property type="project" value="UniProtKB-UniRule"/>
</dbReference>
<dbReference type="CDD" id="cd14014">
    <property type="entry name" value="STKc_PknB_like"/>
    <property type="match status" value="1"/>
</dbReference>
<dbReference type="InterPro" id="IPR017441">
    <property type="entry name" value="Protein_kinase_ATP_BS"/>
</dbReference>
<dbReference type="PROSITE" id="PS00108">
    <property type="entry name" value="PROTEIN_KINASE_ST"/>
    <property type="match status" value="1"/>
</dbReference>
<dbReference type="SUPFAM" id="SSF48452">
    <property type="entry name" value="TPR-like"/>
    <property type="match status" value="2"/>
</dbReference>
<keyword evidence="9" id="KW-1185">Reference proteome</keyword>
<dbReference type="PROSITE" id="PS50011">
    <property type="entry name" value="PROTEIN_KINASE_DOM"/>
    <property type="match status" value="1"/>
</dbReference>
<organism evidence="8 9">
    <name type="scientific">Alkalisalibacterium limincola</name>
    <dbReference type="NCBI Taxonomy" id="2699169"/>
    <lineage>
        <taxon>Bacteria</taxon>
        <taxon>Pseudomonadati</taxon>
        <taxon>Pseudomonadota</taxon>
        <taxon>Gammaproteobacteria</taxon>
        <taxon>Lysobacterales</taxon>
        <taxon>Lysobacteraceae</taxon>
        <taxon>Alkalisalibacterium</taxon>
    </lineage>
</organism>
<reference evidence="8 9" key="1">
    <citation type="submission" date="2019-08" db="EMBL/GenBank/DDBJ databases">
        <authorList>
            <person name="Karlyshev A.V."/>
        </authorList>
    </citation>
    <scope>NUCLEOTIDE SEQUENCE [LARGE SCALE GENOMIC DNA]</scope>
    <source>
        <strain evidence="8 9">Alg18-2.2</strain>
    </source>
</reference>
<dbReference type="RefSeq" id="WP_147891669.1">
    <property type="nucleotide sequence ID" value="NZ_VRTS01000005.1"/>
</dbReference>
<dbReference type="InterPro" id="IPR019734">
    <property type="entry name" value="TPR_rpt"/>
</dbReference>
<dbReference type="Gene3D" id="1.10.510.10">
    <property type="entry name" value="Transferase(Phosphotransferase) domain 1"/>
    <property type="match status" value="1"/>
</dbReference>
<name>A0A5C8KRW9_9GAMM</name>
<evidence type="ECO:0000256" key="4">
    <source>
        <dbReference type="ARBA" id="ARBA00022840"/>
    </source>
</evidence>
<evidence type="ECO:0000256" key="3">
    <source>
        <dbReference type="ARBA" id="ARBA00022777"/>
    </source>
</evidence>
<gene>
    <name evidence="8" type="ORF">FU658_08355</name>
</gene>
<keyword evidence="3 8" id="KW-0418">Kinase</keyword>
<evidence type="ECO:0000313" key="9">
    <source>
        <dbReference type="Proteomes" id="UP000321248"/>
    </source>
</evidence>
<dbReference type="SUPFAM" id="SSF56112">
    <property type="entry name" value="Protein kinase-like (PK-like)"/>
    <property type="match status" value="1"/>
</dbReference>
<comment type="caution">
    <text evidence="8">The sequence shown here is derived from an EMBL/GenBank/DDBJ whole genome shotgun (WGS) entry which is preliminary data.</text>
</comment>
<evidence type="ECO:0000259" key="7">
    <source>
        <dbReference type="PROSITE" id="PS50011"/>
    </source>
</evidence>
<accession>A0A5C8KRW9</accession>
<dbReference type="InterPro" id="IPR011009">
    <property type="entry name" value="Kinase-like_dom_sf"/>
</dbReference>
<dbReference type="EMBL" id="VRTS01000005">
    <property type="protein sequence ID" value="TXK62250.1"/>
    <property type="molecule type" value="Genomic_DNA"/>
</dbReference>
<dbReference type="SMART" id="SM00220">
    <property type="entry name" value="S_TKc"/>
    <property type="match status" value="1"/>
</dbReference>
<keyword evidence="1" id="KW-0808">Transferase</keyword>
<proteinExistence type="predicted"/>
<evidence type="ECO:0000256" key="6">
    <source>
        <dbReference type="PROSITE-ProRule" id="PRU10141"/>
    </source>
</evidence>
<dbReference type="PANTHER" id="PTHR43289">
    <property type="entry name" value="MITOGEN-ACTIVATED PROTEIN KINASE KINASE KINASE 20-RELATED"/>
    <property type="match status" value="1"/>
</dbReference>
<keyword evidence="5" id="KW-0802">TPR repeat</keyword>
<dbReference type="InterPro" id="IPR011990">
    <property type="entry name" value="TPR-like_helical_dom_sf"/>
</dbReference>
<keyword evidence="2 6" id="KW-0547">Nucleotide-binding</keyword>
<feature type="binding site" evidence="6">
    <location>
        <position position="108"/>
    </location>
    <ligand>
        <name>ATP</name>
        <dbReference type="ChEBI" id="CHEBI:30616"/>
    </ligand>
</feature>
<evidence type="ECO:0000256" key="5">
    <source>
        <dbReference type="PROSITE-ProRule" id="PRU00339"/>
    </source>
</evidence>
<sequence length="944" mass="103642">MSPEEWLQLSPLLDELLELSPEQREQRLASITREHPDQAEELRRLLALEEATPDFMARPILEDVATTAHEGDLIGPYRLEQMVGEGGMGQVWQASRADGLYERRVALKLLRAGYADPNLRSRFHRERQILARLGHANIARLLDAGTSDDGRPYLAIEFINGEAITDYAKRLGLDAVERLRLFVQVCGAVSHAHANLVVHRDLKPSNILVTPAGDVRLLDFGIAKLLDSPRHDQTQITRAESRPFTLHYAAPEQIRGEPITTMTDVYALGVVLYELLTEQRPYVLKRDSDAGWEEAILEAEPVRPSLAVSRETARTSARRKLARRLSGDLDNIILKALRKSPQQRYPSAEALCHDLVRHLEGRPVGARAQSFTYRLGKFASRHAVALGTAAMTVTLLGLGLGAVHWQAQHAVQEARRAQAMQNFVVALFETSGRDSGGGNVDLRHLLDEGMRRANHELAAQPESRAELLGLIARLHNGLGNHEQALLVLEEQHASIDAVGGRVPPALVLSSAAQQGRALRHSGQPRECTARLGEVLDTHGGVSAREWPLLADVHTQLGRCHEELAHQPEATAHFQKALELRSDRPLDEADSLVDVARMEARAGRPAAAMQRLDQAMQLLRRGGGDRSAQSTDLWRQMATVQLQQGQLARAEGDGRQALEDALLNFGALHPATLSVQRQLAEVALELGDLGHARRLGELSLRELNARYGERQRDAAETRLLLTAVSIGEGRLAEAADHLQRARAGLVGDAGTLLRPRAQLLQGRLLFERGEIRRAHMVIDAAMGEIEAVYGPRHPMRLEARLLRGQVLAGLGDLNEAGRELAGALEVLDVGQDGLPAAGRVRLAQVRLAAERGDFDEARSALEDLLEAYPASDPARALVHMQARALEAELHCGQGDVSDGQAALATLTDDVRAMEQGNRSGWHQVINRARQRCEHLANGQGFVAAR</sequence>
<dbReference type="Gene3D" id="1.25.40.10">
    <property type="entry name" value="Tetratricopeptide repeat domain"/>
    <property type="match status" value="3"/>
</dbReference>
<protein>
    <submittedName>
        <fullName evidence="8">Protein kinase</fullName>
    </submittedName>
</protein>
<evidence type="ECO:0000256" key="2">
    <source>
        <dbReference type="ARBA" id="ARBA00022741"/>
    </source>
</evidence>